<dbReference type="OrthoDB" id="9804001at2"/>
<comment type="similarity">
    <text evidence="5">Belongs to the ABC-2 integral membrane protein family.</text>
</comment>
<evidence type="ECO:0000256" key="5">
    <source>
        <dbReference type="RuleBase" id="RU361157"/>
    </source>
</evidence>
<sequence length="253" mass="27837">MNWTAIYAIYRMEMLRFGRTILQSFVSPVLSTSLYFVVFGTAIGSRIDQVEGVSYGAFIVPGLIMLSIMTQGISNASFAIYFPKFIGTVYEILSAPISFLEITIGYVGAAATKSLFIGAVILATAHLFVDIEIAHPLAMVAFMGLTCLSFALFGFIIGIWAQNFEQLQLIPLLVVTPLVFLGGAFYSVSMLPPAWQTVTLFNPVVYLISGFRWSFFGLADVPVGLSLLAIAGFTLLCLGIIWWIFRTGYRLRD</sequence>
<evidence type="ECO:0000256" key="3">
    <source>
        <dbReference type="ARBA" id="ARBA00022989"/>
    </source>
</evidence>
<dbReference type="PROSITE" id="PS51012">
    <property type="entry name" value="ABC_TM2"/>
    <property type="match status" value="1"/>
</dbReference>
<feature type="domain" description="ABC transmembrane type-2" evidence="6">
    <location>
        <begin position="19"/>
        <end position="248"/>
    </location>
</feature>
<evidence type="ECO:0000256" key="4">
    <source>
        <dbReference type="ARBA" id="ARBA00023136"/>
    </source>
</evidence>
<keyword evidence="5" id="KW-1003">Cell membrane</keyword>
<keyword evidence="2 5" id="KW-0812">Transmembrane</keyword>
<dbReference type="GO" id="GO:0043190">
    <property type="term" value="C:ATP-binding cassette (ABC) transporter complex"/>
    <property type="evidence" value="ECO:0007669"/>
    <property type="project" value="InterPro"/>
</dbReference>
<dbReference type="InterPro" id="IPR047817">
    <property type="entry name" value="ABC2_TM_bact-type"/>
</dbReference>
<name>A0A1G8M4P0_9RHOB</name>
<keyword evidence="5" id="KW-0813">Transport</keyword>
<evidence type="ECO:0000259" key="6">
    <source>
        <dbReference type="PROSITE" id="PS51012"/>
    </source>
</evidence>
<dbReference type="RefSeq" id="WP_090028398.1">
    <property type="nucleotide sequence ID" value="NZ_FNEB01000004.1"/>
</dbReference>
<dbReference type="EMBL" id="FNEB01000004">
    <property type="protein sequence ID" value="SDI62918.1"/>
    <property type="molecule type" value="Genomic_DNA"/>
</dbReference>
<evidence type="ECO:0000313" key="8">
    <source>
        <dbReference type="Proteomes" id="UP000199340"/>
    </source>
</evidence>
<feature type="transmembrane region" description="Helical" evidence="5">
    <location>
        <begin position="167"/>
        <end position="188"/>
    </location>
</feature>
<feature type="transmembrane region" description="Helical" evidence="5">
    <location>
        <begin position="140"/>
        <end position="161"/>
    </location>
</feature>
<gene>
    <name evidence="7" type="ORF">SAMN05421850_10443</name>
</gene>
<dbReference type="Proteomes" id="UP000199340">
    <property type="component" value="Unassembled WGS sequence"/>
</dbReference>
<feature type="transmembrane region" description="Helical" evidence="5">
    <location>
        <begin position="55"/>
        <end position="82"/>
    </location>
</feature>
<organism evidence="7 8">
    <name type="scientific">Lutimaribacter saemankumensis</name>
    <dbReference type="NCBI Taxonomy" id="490829"/>
    <lineage>
        <taxon>Bacteria</taxon>
        <taxon>Pseudomonadati</taxon>
        <taxon>Pseudomonadota</taxon>
        <taxon>Alphaproteobacteria</taxon>
        <taxon>Rhodobacterales</taxon>
        <taxon>Roseobacteraceae</taxon>
        <taxon>Lutimaribacter</taxon>
    </lineage>
</organism>
<proteinExistence type="inferred from homology"/>
<dbReference type="InterPro" id="IPR052522">
    <property type="entry name" value="ABC-2_transport_permease"/>
</dbReference>
<feature type="transmembrane region" description="Helical" evidence="5">
    <location>
        <begin position="200"/>
        <end position="219"/>
    </location>
</feature>
<evidence type="ECO:0000313" key="7">
    <source>
        <dbReference type="EMBL" id="SDI62918.1"/>
    </source>
</evidence>
<dbReference type="PRINTS" id="PR00164">
    <property type="entry name" value="ABC2TRNSPORT"/>
</dbReference>
<dbReference type="InterPro" id="IPR013525">
    <property type="entry name" value="ABC2_TM"/>
</dbReference>
<comment type="subcellular location">
    <subcellularLocation>
        <location evidence="5">Cell inner membrane</location>
        <topology evidence="5">Multi-pass membrane protein</topology>
    </subcellularLocation>
    <subcellularLocation>
        <location evidence="1">Membrane</location>
        <topology evidence="1">Multi-pass membrane protein</topology>
    </subcellularLocation>
</comment>
<evidence type="ECO:0000256" key="1">
    <source>
        <dbReference type="ARBA" id="ARBA00004141"/>
    </source>
</evidence>
<dbReference type="PANTHER" id="PTHR43332">
    <property type="entry name" value="INNER MEMBRANE TRANSPORT PERMEASE YADH-RELATED"/>
    <property type="match status" value="1"/>
</dbReference>
<feature type="transmembrane region" description="Helical" evidence="5">
    <location>
        <begin position="21"/>
        <end position="43"/>
    </location>
</feature>
<dbReference type="STRING" id="490829.SAMN05421850_10443"/>
<keyword evidence="4 5" id="KW-0472">Membrane</keyword>
<dbReference type="PANTHER" id="PTHR43332:SF1">
    <property type="entry name" value="TRANSPORT PERMEASE PROTEIN"/>
    <property type="match status" value="1"/>
</dbReference>
<accession>A0A1G8M4P0</accession>
<feature type="transmembrane region" description="Helical" evidence="5">
    <location>
        <begin position="115"/>
        <end position="133"/>
    </location>
</feature>
<dbReference type="GO" id="GO:0140359">
    <property type="term" value="F:ABC-type transporter activity"/>
    <property type="evidence" value="ECO:0007669"/>
    <property type="project" value="InterPro"/>
</dbReference>
<keyword evidence="3 5" id="KW-1133">Transmembrane helix</keyword>
<dbReference type="NCBIfam" id="NF011648">
    <property type="entry name" value="PRK15066.1"/>
    <property type="match status" value="1"/>
</dbReference>
<dbReference type="PIRSF" id="PIRSF006648">
    <property type="entry name" value="DrrB"/>
    <property type="match status" value="1"/>
</dbReference>
<dbReference type="InterPro" id="IPR000412">
    <property type="entry name" value="ABC_2_transport"/>
</dbReference>
<evidence type="ECO:0000256" key="2">
    <source>
        <dbReference type="ARBA" id="ARBA00022692"/>
    </source>
</evidence>
<keyword evidence="8" id="KW-1185">Reference proteome</keyword>
<dbReference type="Pfam" id="PF01061">
    <property type="entry name" value="ABC2_membrane"/>
    <property type="match status" value="1"/>
</dbReference>
<feature type="transmembrane region" description="Helical" evidence="5">
    <location>
        <begin position="225"/>
        <end position="245"/>
    </location>
</feature>
<reference evidence="7 8" key="1">
    <citation type="submission" date="2016-10" db="EMBL/GenBank/DDBJ databases">
        <authorList>
            <person name="de Groot N.N."/>
        </authorList>
    </citation>
    <scope>NUCLEOTIDE SEQUENCE [LARGE SCALE GENOMIC DNA]</scope>
    <source>
        <strain evidence="7 8">DSM 28010</strain>
    </source>
</reference>
<dbReference type="AlphaFoldDB" id="A0A1G8M4P0"/>
<protein>
    <recommendedName>
        <fullName evidence="5">Transport permease protein</fullName>
    </recommendedName>
</protein>